<reference evidence="1 2" key="1">
    <citation type="submission" date="2019-05" db="EMBL/GenBank/DDBJ databases">
        <title>Another draft genome of Portunus trituberculatus and its Hox gene families provides insights of decapod evolution.</title>
        <authorList>
            <person name="Jeong J.-H."/>
            <person name="Song I."/>
            <person name="Kim S."/>
            <person name="Choi T."/>
            <person name="Kim D."/>
            <person name="Ryu S."/>
            <person name="Kim W."/>
        </authorList>
    </citation>
    <scope>NUCLEOTIDE SEQUENCE [LARGE SCALE GENOMIC DNA]</scope>
    <source>
        <tissue evidence="1">Muscle</tissue>
    </source>
</reference>
<comment type="caution">
    <text evidence="1">The sequence shown here is derived from an EMBL/GenBank/DDBJ whole genome shotgun (WGS) entry which is preliminary data.</text>
</comment>
<name>A0A5B7D094_PORTR</name>
<proteinExistence type="predicted"/>
<evidence type="ECO:0000313" key="2">
    <source>
        <dbReference type="Proteomes" id="UP000324222"/>
    </source>
</evidence>
<dbReference type="Proteomes" id="UP000324222">
    <property type="component" value="Unassembled WGS sequence"/>
</dbReference>
<organism evidence="1 2">
    <name type="scientific">Portunus trituberculatus</name>
    <name type="common">Swimming crab</name>
    <name type="synonym">Neptunus trituberculatus</name>
    <dbReference type="NCBI Taxonomy" id="210409"/>
    <lineage>
        <taxon>Eukaryota</taxon>
        <taxon>Metazoa</taxon>
        <taxon>Ecdysozoa</taxon>
        <taxon>Arthropoda</taxon>
        <taxon>Crustacea</taxon>
        <taxon>Multicrustacea</taxon>
        <taxon>Malacostraca</taxon>
        <taxon>Eumalacostraca</taxon>
        <taxon>Eucarida</taxon>
        <taxon>Decapoda</taxon>
        <taxon>Pleocyemata</taxon>
        <taxon>Brachyura</taxon>
        <taxon>Eubrachyura</taxon>
        <taxon>Portunoidea</taxon>
        <taxon>Portunidae</taxon>
        <taxon>Portuninae</taxon>
        <taxon>Portunus</taxon>
    </lineage>
</organism>
<keyword evidence="2" id="KW-1185">Reference proteome</keyword>
<sequence>MTKEIQACTYQEAGGDSAAQEGTTEATFTILFAGCKNQVIVTEICVLHVSHCILDDFVNSDFTMDDDEDFTDDEDEDEDMKLETGSDFRELKARVPSLRIDAILKSGLNMSRK</sequence>
<dbReference type="AlphaFoldDB" id="A0A5B7D094"/>
<accession>A0A5B7D094</accession>
<evidence type="ECO:0000313" key="1">
    <source>
        <dbReference type="EMBL" id="MPC15079.1"/>
    </source>
</evidence>
<protein>
    <submittedName>
        <fullName evidence="1">Uncharacterized protein</fullName>
    </submittedName>
</protein>
<dbReference type="EMBL" id="VSRR010000400">
    <property type="protein sequence ID" value="MPC15079.1"/>
    <property type="molecule type" value="Genomic_DNA"/>
</dbReference>
<gene>
    <name evidence="1" type="ORF">E2C01_007862</name>
</gene>